<dbReference type="STRING" id="639283.Snov_4501"/>
<accession>D7A3Y0</accession>
<reference evidence="1 2" key="1">
    <citation type="journal article" date="2012" name="Stand. Genomic Sci.">
        <title>Complete genome sequence of the facultatively chemolithoautotrophic and methylotrophic alpha Proteobacterium Starkeya novella type strain (ATCC 8093(T)).</title>
        <authorList>
            <person name="Kappler U."/>
            <person name="Davenport K."/>
            <person name="Beatson S."/>
            <person name="Lucas S."/>
            <person name="Lapidus A."/>
            <person name="Copeland A."/>
            <person name="Berry K.W."/>
            <person name="Glavina Del Rio T."/>
            <person name="Hammon N."/>
            <person name="Dalin E."/>
            <person name="Tice H."/>
            <person name="Pitluck S."/>
            <person name="Richardson P."/>
            <person name="Bruce D."/>
            <person name="Goodwin L.A."/>
            <person name="Han C."/>
            <person name="Tapia R."/>
            <person name="Detter J.C."/>
            <person name="Chang Y.J."/>
            <person name="Jeffries C.D."/>
            <person name="Land M."/>
            <person name="Hauser L."/>
            <person name="Kyrpides N.C."/>
            <person name="Goker M."/>
            <person name="Ivanova N."/>
            <person name="Klenk H.P."/>
            <person name="Woyke T."/>
        </authorList>
    </citation>
    <scope>NUCLEOTIDE SEQUENCE [LARGE SCALE GENOMIC DNA]</scope>
    <source>
        <strain evidence="2">ATCC 8093 / DSM 506 / JCM 20403 / CCM 1077 / IAM 12100 / NBRC 12443 / NCIMB 10456</strain>
    </source>
</reference>
<dbReference type="Proteomes" id="UP000006633">
    <property type="component" value="Chromosome"/>
</dbReference>
<keyword evidence="2" id="KW-1185">Reference proteome</keyword>
<evidence type="ECO:0000313" key="2">
    <source>
        <dbReference type="Proteomes" id="UP000006633"/>
    </source>
</evidence>
<sequence length="340" mass="37561">MISDSKWKFVPCPFCGGWAELRQEGREHFVACGDDEDCGAEGHRALVDDYAVESWNRRAASPQPPAPGAEVVFGRFWIIATEIGCTPDRKGPFRGERVCDVIREFMKERPQARLTYLTVDEEGTPWVQHAPELLQMLDGRSMSSARKHNECVRRAESTPPTAEEIARRAREEALEEAAYFLGRAREAEERRDAAEIALEPFADVAGEGDEDFPNDTKCTVQMGRSTYYALMLGHFRRATQVINAIPVGDDETRECLGCAHLVKLGDKVQDEASGEIFCEACAYSYAAIKADHDECSATGIFGELDPESMQAFAEEYAAHLAAGGSPDDKPLYVLGKGKAP</sequence>
<dbReference type="RefSeq" id="WP_013169255.1">
    <property type="nucleotide sequence ID" value="NC_014217.1"/>
</dbReference>
<dbReference type="HOGENOM" id="CLU_816139_0_0_5"/>
<evidence type="ECO:0000313" key="1">
    <source>
        <dbReference type="EMBL" id="ADH91757.1"/>
    </source>
</evidence>
<proteinExistence type="predicted"/>
<dbReference type="KEGG" id="sno:Snov_4501"/>
<dbReference type="Pfam" id="PF14354">
    <property type="entry name" value="Lar_restr_allev"/>
    <property type="match status" value="1"/>
</dbReference>
<gene>
    <name evidence="1" type="ordered locus">Snov_4501</name>
</gene>
<dbReference type="EMBL" id="CP002026">
    <property type="protein sequence ID" value="ADH91757.1"/>
    <property type="molecule type" value="Genomic_DNA"/>
</dbReference>
<protein>
    <submittedName>
        <fullName evidence="1">Uncharacterized protein</fullName>
    </submittedName>
</protein>
<name>D7A3Y0_ANCN5</name>
<dbReference type="AlphaFoldDB" id="D7A3Y0"/>
<dbReference type="eggNOG" id="ENOG5032N89">
    <property type="taxonomic scope" value="Bacteria"/>
</dbReference>
<organism evidence="1 2">
    <name type="scientific">Ancylobacter novellus (strain ATCC 8093 / DSM 506 / JCM 20403 / CCM 1077 / IAM 12100 / NBRC 12443 / NCIMB 10456)</name>
    <name type="common">Starkeya novella</name>
    <dbReference type="NCBI Taxonomy" id="639283"/>
    <lineage>
        <taxon>Bacteria</taxon>
        <taxon>Pseudomonadati</taxon>
        <taxon>Pseudomonadota</taxon>
        <taxon>Alphaproteobacteria</taxon>
        <taxon>Hyphomicrobiales</taxon>
        <taxon>Xanthobacteraceae</taxon>
        <taxon>Ancylobacter</taxon>
    </lineage>
</organism>
<dbReference type="OrthoDB" id="7219996at2"/>